<proteinExistence type="predicted"/>
<reference evidence="1 2" key="1">
    <citation type="submission" date="2013-03" db="EMBL/GenBank/DDBJ databases">
        <title>The Genome Sequence of Exophiala aquamarina CBS 119918.</title>
        <authorList>
            <consortium name="The Broad Institute Genomics Platform"/>
            <person name="Cuomo C."/>
            <person name="de Hoog S."/>
            <person name="Gorbushina A."/>
            <person name="Walker B."/>
            <person name="Young S.K."/>
            <person name="Zeng Q."/>
            <person name="Gargeya S."/>
            <person name="Fitzgerald M."/>
            <person name="Haas B."/>
            <person name="Abouelleil A."/>
            <person name="Allen A.W."/>
            <person name="Alvarado L."/>
            <person name="Arachchi H.M."/>
            <person name="Berlin A.M."/>
            <person name="Chapman S.B."/>
            <person name="Gainer-Dewar J."/>
            <person name="Goldberg J."/>
            <person name="Griggs A."/>
            <person name="Gujja S."/>
            <person name="Hansen M."/>
            <person name="Howarth C."/>
            <person name="Imamovic A."/>
            <person name="Ireland A."/>
            <person name="Larimer J."/>
            <person name="McCowan C."/>
            <person name="Murphy C."/>
            <person name="Pearson M."/>
            <person name="Poon T.W."/>
            <person name="Priest M."/>
            <person name="Roberts A."/>
            <person name="Saif S."/>
            <person name="Shea T."/>
            <person name="Sisk P."/>
            <person name="Sykes S."/>
            <person name="Wortman J."/>
            <person name="Nusbaum C."/>
            <person name="Birren B."/>
        </authorList>
    </citation>
    <scope>NUCLEOTIDE SEQUENCE [LARGE SCALE GENOMIC DNA]</scope>
    <source>
        <strain evidence="1 2">CBS 119918</strain>
    </source>
</reference>
<dbReference type="Proteomes" id="UP000027920">
    <property type="component" value="Unassembled WGS sequence"/>
</dbReference>
<accession>A0A072P225</accession>
<keyword evidence="2" id="KW-1185">Reference proteome</keyword>
<protein>
    <submittedName>
        <fullName evidence="1">Uncharacterized protein</fullName>
    </submittedName>
</protein>
<dbReference type="RefSeq" id="XP_013256774.1">
    <property type="nucleotide sequence ID" value="XM_013401320.1"/>
</dbReference>
<dbReference type="HOGENOM" id="CLU_2910267_0_0_1"/>
<dbReference type="VEuPathDB" id="FungiDB:A1O9_09979"/>
<dbReference type="EMBL" id="AMGV01000011">
    <property type="protein sequence ID" value="KEF54184.1"/>
    <property type="molecule type" value="Genomic_DNA"/>
</dbReference>
<dbReference type="GeneID" id="25284887"/>
<dbReference type="AlphaFoldDB" id="A0A072P225"/>
<evidence type="ECO:0000313" key="2">
    <source>
        <dbReference type="Proteomes" id="UP000027920"/>
    </source>
</evidence>
<comment type="caution">
    <text evidence="1">The sequence shown here is derived from an EMBL/GenBank/DDBJ whole genome shotgun (WGS) entry which is preliminary data.</text>
</comment>
<organism evidence="1 2">
    <name type="scientific">Exophiala aquamarina CBS 119918</name>
    <dbReference type="NCBI Taxonomy" id="1182545"/>
    <lineage>
        <taxon>Eukaryota</taxon>
        <taxon>Fungi</taxon>
        <taxon>Dikarya</taxon>
        <taxon>Ascomycota</taxon>
        <taxon>Pezizomycotina</taxon>
        <taxon>Eurotiomycetes</taxon>
        <taxon>Chaetothyriomycetidae</taxon>
        <taxon>Chaetothyriales</taxon>
        <taxon>Herpotrichiellaceae</taxon>
        <taxon>Exophiala</taxon>
    </lineage>
</organism>
<sequence>THLPWLSSSSHPAPVVRSPWPLLTHWRIQSSTATFSQTQNVQVLSEGCRPSNEIALNGAGTK</sequence>
<gene>
    <name evidence="1" type="ORF">A1O9_09979</name>
</gene>
<evidence type="ECO:0000313" key="1">
    <source>
        <dbReference type="EMBL" id="KEF54184.1"/>
    </source>
</evidence>
<name>A0A072P225_9EURO</name>
<feature type="non-terminal residue" evidence="1">
    <location>
        <position position="1"/>
    </location>
</feature>